<dbReference type="CDD" id="cd02972">
    <property type="entry name" value="DsbA_family"/>
    <property type="match status" value="1"/>
</dbReference>
<organism evidence="3 4">
    <name type="scientific">Caedimonas varicaedens</name>
    <dbReference type="NCBI Taxonomy" id="1629334"/>
    <lineage>
        <taxon>Bacteria</taxon>
        <taxon>Pseudomonadati</taxon>
        <taxon>Pseudomonadota</taxon>
        <taxon>Alphaproteobacteria</taxon>
        <taxon>Holosporales</taxon>
        <taxon>Caedimonadaceae</taxon>
        <taxon>Caedimonas</taxon>
    </lineage>
</organism>
<dbReference type="AlphaFoldDB" id="A0A0K8MEZ2"/>
<dbReference type="InterPro" id="IPR036249">
    <property type="entry name" value="Thioredoxin-like_sf"/>
</dbReference>
<evidence type="ECO:0000313" key="3">
    <source>
        <dbReference type="EMBL" id="GAO98439.1"/>
    </source>
</evidence>
<accession>A0A0K8MEZ2</accession>
<feature type="domain" description="Thioredoxin-like fold" evidence="2">
    <location>
        <begin position="49"/>
        <end position="210"/>
    </location>
</feature>
<dbReference type="Proteomes" id="UP000036771">
    <property type="component" value="Unassembled WGS sequence"/>
</dbReference>
<dbReference type="STRING" id="1629334.Cva_01099"/>
<reference evidence="3 4" key="1">
    <citation type="submission" date="2015-03" db="EMBL/GenBank/DDBJ databases">
        <title>Caedibacter varicaedens, whole genome shotgun sequence.</title>
        <authorList>
            <person name="Suzuki H."/>
            <person name="Dapper A.L."/>
            <person name="Gibson A.K."/>
            <person name="Jackson C."/>
            <person name="Lee H."/>
            <person name="Pejaver V.R."/>
            <person name="Doak T."/>
            <person name="Lynch M."/>
        </authorList>
    </citation>
    <scope>NUCLEOTIDE SEQUENCE [LARGE SCALE GENOMIC DNA]</scope>
</reference>
<keyword evidence="1" id="KW-0676">Redox-active center</keyword>
<comment type="caution">
    <text evidence="3">The sequence shown here is derived from an EMBL/GenBank/DDBJ whole genome shotgun (WGS) entry which is preliminary data.</text>
</comment>
<sequence>MLFRKINHVLDVRVIIFCALIFFLVSESEFVRAADTKGAYDSIFLATDPQQLVFGKDDAPVTVIEYTALTCAHCAYFHNTILPEIRKKYIDTGKVRFIFRHFPIDHYSLKATAIVNQVPLPKRLATIDRIFAEQKDWMGEQAVEKLAHICNLPVDKCQKVVSDQEILNQALHPRLEVEKIASIEGTPTFFIDDKMYSMTLTLAEFDKIMEQKKLPSQ</sequence>
<evidence type="ECO:0000313" key="4">
    <source>
        <dbReference type="Proteomes" id="UP000036771"/>
    </source>
</evidence>
<evidence type="ECO:0000259" key="2">
    <source>
        <dbReference type="Pfam" id="PF13462"/>
    </source>
</evidence>
<dbReference type="InterPro" id="IPR017937">
    <property type="entry name" value="Thioredoxin_CS"/>
</dbReference>
<dbReference type="InterPro" id="IPR012336">
    <property type="entry name" value="Thioredoxin-like_fold"/>
</dbReference>
<evidence type="ECO:0000256" key="1">
    <source>
        <dbReference type="ARBA" id="ARBA00023284"/>
    </source>
</evidence>
<name>A0A0K8MEZ2_9PROT</name>
<dbReference type="PROSITE" id="PS00194">
    <property type="entry name" value="THIOREDOXIN_1"/>
    <property type="match status" value="1"/>
</dbReference>
<dbReference type="Pfam" id="PF13462">
    <property type="entry name" value="Thioredoxin_4"/>
    <property type="match status" value="1"/>
</dbReference>
<dbReference type="Gene3D" id="3.40.30.10">
    <property type="entry name" value="Glutaredoxin"/>
    <property type="match status" value="1"/>
</dbReference>
<keyword evidence="4" id="KW-1185">Reference proteome</keyword>
<gene>
    <name evidence="3" type="primary">bdbD</name>
    <name evidence="3" type="ORF">Cva_01099</name>
</gene>
<protein>
    <submittedName>
        <fullName evidence="3">Disulfide bond formation protein D</fullName>
    </submittedName>
</protein>
<dbReference type="EMBL" id="BBVC01000059">
    <property type="protein sequence ID" value="GAO98439.1"/>
    <property type="molecule type" value="Genomic_DNA"/>
</dbReference>
<proteinExistence type="predicted"/>
<dbReference type="OrthoDB" id="8478320at2"/>
<dbReference type="SUPFAM" id="SSF52833">
    <property type="entry name" value="Thioredoxin-like"/>
    <property type="match status" value="1"/>
</dbReference>